<evidence type="ECO:0000313" key="3">
    <source>
        <dbReference type="EMBL" id="MBR8643817.1"/>
    </source>
</evidence>
<sequence length="67" mass="7638">MIYESQTLVSAMQTRVGQYKDLKEQLTELKKGFESIVNLDDELQGQGQGQSKDFIKHRSMSWILGCA</sequence>
<evidence type="ECO:0000313" key="4">
    <source>
        <dbReference type="Proteomes" id="UP000680045"/>
    </source>
</evidence>
<evidence type="ECO:0000259" key="2">
    <source>
        <dbReference type="Pfam" id="PF04740"/>
    </source>
</evidence>
<name>A0A941J4D3_9BACI</name>
<dbReference type="EMBL" id="JAGTPW010000001">
    <property type="protein sequence ID" value="MBR8643817.1"/>
    <property type="molecule type" value="Genomic_DNA"/>
</dbReference>
<dbReference type="Pfam" id="PF04740">
    <property type="entry name" value="LXG"/>
    <property type="match status" value="1"/>
</dbReference>
<gene>
    <name evidence="3" type="ORF">KEH51_00780</name>
</gene>
<comment type="caution">
    <text evidence="3">The sequence shown here is derived from an EMBL/GenBank/DDBJ whole genome shotgun (WGS) entry which is preliminary data.</text>
</comment>
<dbReference type="AlphaFoldDB" id="A0A941J4D3"/>
<organism evidence="3 4">
    <name type="scientific">Peribacillus frigoritolerans</name>
    <dbReference type="NCBI Taxonomy" id="450367"/>
    <lineage>
        <taxon>Bacteria</taxon>
        <taxon>Bacillati</taxon>
        <taxon>Bacillota</taxon>
        <taxon>Bacilli</taxon>
        <taxon>Bacillales</taxon>
        <taxon>Bacillaceae</taxon>
        <taxon>Peribacillus</taxon>
    </lineage>
</organism>
<reference evidence="3" key="1">
    <citation type="submission" date="2021-04" db="EMBL/GenBank/DDBJ databases">
        <title>Whole genome sequencing of Enterococci isolates from hospitalized patients.</title>
        <authorList>
            <person name="Ogoti B.M."/>
            <person name="Onyambu F.G."/>
        </authorList>
    </citation>
    <scope>NUCLEOTIDE SEQUENCE</scope>
    <source>
        <strain evidence="3">242</strain>
    </source>
</reference>
<accession>A0A941J4D3</accession>
<evidence type="ECO:0000256" key="1">
    <source>
        <dbReference type="ARBA" id="ARBA00034117"/>
    </source>
</evidence>
<dbReference type="Proteomes" id="UP000680045">
    <property type="component" value="Unassembled WGS sequence"/>
</dbReference>
<comment type="similarity">
    <text evidence="1">In the N-terminal section; belongs to the LXG family.</text>
</comment>
<proteinExistence type="inferred from homology"/>
<feature type="domain" description="LXG" evidence="2">
    <location>
        <begin position="3"/>
        <end position="55"/>
    </location>
</feature>
<dbReference type="InterPro" id="IPR006829">
    <property type="entry name" value="LXG_dom"/>
</dbReference>
<protein>
    <recommendedName>
        <fullName evidence="2">LXG domain-containing protein</fullName>
    </recommendedName>
</protein>